<feature type="compositionally biased region" description="Low complexity" evidence="8">
    <location>
        <begin position="1789"/>
        <end position="1806"/>
    </location>
</feature>
<feature type="region of interest" description="Disordered" evidence="8">
    <location>
        <begin position="2178"/>
        <end position="2204"/>
    </location>
</feature>
<feature type="compositionally biased region" description="Low complexity" evidence="8">
    <location>
        <begin position="3018"/>
        <end position="3036"/>
    </location>
</feature>
<dbReference type="GO" id="GO:0090063">
    <property type="term" value="P:positive regulation of microtubule nucleation"/>
    <property type="evidence" value="ECO:0007669"/>
    <property type="project" value="TreeGrafter"/>
</dbReference>
<dbReference type="InterPro" id="IPR056273">
    <property type="entry name" value="CDK5RAP2_MYOME_CC"/>
</dbReference>
<feature type="region of interest" description="Disordered" evidence="8">
    <location>
        <begin position="197"/>
        <end position="218"/>
    </location>
</feature>
<dbReference type="GO" id="GO:1903358">
    <property type="term" value="P:regulation of Golgi organization"/>
    <property type="evidence" value="ECO:0007669"/>
    <property type="project" value="TreeGrafter"/>
</dbReference>
<sequence length="3201" mass="362707">MDSVVGEDQTLPFDINLSISRLPESLSSSDFSMDNITVSYAVDVLNTVQHFRVLRPNAGSVLADTVQQITALKKENFNLKLRIYFLEERVQQKCDDSTEDIYKTNIELKVEVESMKRDLAEKQELLVSASKALESLASRGVVDDGREKMHREMESLREAFNTRIQELEESLQAAQEELESMATIAEQEKLKNLELEKKQQAANQSGPSADSGSTPERVRELQKALQEKESVIEQLQVTLKDQDAMIGELRRNDPDQPIGEQMTQLNSLIGQKDSQLQVLREELDRGRENVERDKQWYQSFSVRLVNMRDPCRVCGVCVQGGQCRWLFSACGHLRLAVVLSHVLGVELQRDGCSEFLCGKCVSLLERIVRCDVAIEQLQETHAVQLQRLQKERDGLKTQITNKYRQHNPTKLGGNTSQKPLKQDVQTGASLRSPKRLQCVQRPQPVQPKQRQARTDDIQDTSGRSQGIVSVGNDRQEKFKGRLRRCVSLEPLSRIGTDRSHRLKLNSCSRQSSDTRSRTTGGPVARPRSLSRDYLDVVHKKSALISRSTSLQSVALEQYDHALISASPFKQTRPVKNSTPRTVETTTVVFDILQLLKSVQRVQPIPRCSGSKIPVLYTRGNAHRGVSWKSRVERSLREMEEEFNDDYTPLKQEVLVERQNELSRLEQKTKQLTEELNMAKGSSQTLKHTLEETEREKKTLSDELQEREIELAAEKKNSLKRDKTIQGLTLVLKEKEKEIEDLSGDLEEKDKALAKAREALHKAKLQKYQACGAEDQQSFLLEQQAELSRLQAEAHSSLLEAQRLQRVLGSRDSELSLLQQARLQLEQELEQLQQQKKKGDKTVNDLQNQLKKLNGTLADRENALEQQRLEQQEQNRTSEQKLQNAIERLTASLNHKDQQLQDYMNMVRDLEKNRTQEEGDPMMAKLRARLKEKEKALEKALDDKFAAVEEKENEIHLLHLSLREKERDVERLNNLLSHNEETINSFDALIKERDLELQQLLNSLKNLQRCKDETEENLQRALREKDAIIQHLKQALDNKTRDMEEMANRVLNQSESQGRDLAEHMSQRLKLTEVMLSEAVKDRERLVTENQTAVENLLANISSKDQLLRESAERHIKALNDSAAELQDLRKQLADTQMQLRNAQRLNATATQEGHLETAEFRTLLAEKDALINKLLERGQEKDRILLEMKTGEAPPPQVLELRQTIEVLQEKLVEREAELSRRNSEETLEITTVSKKSVVVLKKELTQKTEALNAALKRENQLKISLAESQSMVSELEARLEGHTANIESLTSTLRTKEEIIIELHQRLSQRGDSRLPLTRDQASQLGENECSISSLPQRERTIIGGDRQQQDVASLSDLLTEQVELNRALRAEQHLYSDLIRAVKEHDSVERLQALQLELTAVSLLRQQLESGIQMNTELRDQLQKEIQRAKQREGSNPSELESMRDALEEAQRWNASLQARLGQIQNRGGGVGQANDSVDTLSLIGEQTSYMSICVGEGPEEELQHLTVEQLRIKVLELQAVNAELQNRLVLMENDIMGNEPRDSQKEPDLINLSTPTKQPQREQPPTARDDATLMPLNMKGDRSSEDSSENNQPSQTQREEGAVPPMSRFLRDESEKEELKTLLTDCEAESVSQLREKVAKLRSEASELRGLLKEENATESKESAESSGESDSHGDLHQTVKVLRSEARGHRKIIRLLKEQLQRNSSSDAGSQFNPEIMVSMASNMERKRTDRKDSQRHANTLEKEYKQRERKEMEEKDEKRRQGQYTKPNKSQKQHVARHAANVKSRLPVPVRPSGSSGQSSEDLSEVTSDHTRPRSKDLTGAEESDYSTDSKMSLSSAQHLELDHFEDARLSPTTGTKQNTNIRQNADQNLESELMAQLELLNQECQEKEELISRLRQQVREWDELQAELQEKDKLNREYLEALQAAESTIAYLTACSLDSECGIGQTGDVSWQRQCADLQKAVEEKDRLNAQLLNCLNTAESAIASLRYVDTTSSQIDQIPGQADPKIICERLEDLIQQVRTSQQSEDRSRAPQIPEVGATPEPDSDLRRQVETMQESLLQQCKMNAELQEKLWTSEAAVKKLTAAIGAKHNSTPEGLEGNYTPGPQEGKVPSWQQQQLADCLCECIRAAEGAVQSLADVCSKPNQSNGDNLSGSELQQWLERLQQALLERESLDDPACTGKRQQKTSTPIQNLESSKSLQQQNVLESVSSHQNLHKNLLMLLQIHIERAQKMTKLEKELSGCGKNVGGGDAPGNGHVESLQKALKERERACQKLEEKLVNAQSVIALHKQSDQRKAPPGEQDDKGVQVEAQDLGYETSGRSETEVEGSSTDVDGVLRLVPSLSPVLTGTQDRFSPDTTASSPSYPSSPGLSSPRPSDPNPHADPNLHIQQLRSQIDGQHKVILHLQRQLRKKSLSSELLSVTSDPTAGEEDEDTKIMKAQIAQLSTELEKERSLNRTSQPGSPSRIESLVQSQARELCELREQIRVSRGLGVEQRKQLLELRGALEELLQPNEMHQSISAQSIQLKEQLDRSLGLLEKLEQVSTGGAGLDNEEGAESEMMLSDCEWVWEELQYLRSQLEGDREQQQLQMVYLCRQNQNLAISTQHYIDQLSAELQEKDRLIQALQHRLRMQVPRMHQCSDSEMSDRLSNDGTTSFHDSPPALSRQTPNRPHAVLKANNGDSFTDMGLVSGAVEGGVTDGGEESFRMLQRENGRLQEQLRGSEELNATLCSELDLTRSILKHNPQNQTEDKQPEQQQQNTSANKTINSDLLAEHLLEIRALRQRLEETIRTNERLREQLERKLQEAEKDSATNIFIAGSEDHQSHISSELHFLLTQNHTLKEQLNQGARDKQKENDRLRETLARRTAKLELSRKECETLKQERTQLQDNLYRLQCENSHQRQQLSDTQQLLQSVRVELQVQEHMKNSTQTHKGEGRGSDSEGGSAVDLSELLAEIRQLRVQLERSIQTNTTLRQRLEQQLLTRTDHRSTININYLLPKTDEAGRSDVLHLQTDVSSAAHDSGSSVDSGSHAPSRLVPGHRLWADRRGRHVLGLIEDYNALRKQISEAKRLTADLDTQIHDSGRAADQLKSFSGGVNTMQQVLEEAARLLKLLWRVSLPSGDGTHTQQDEMLRSEISRLKSRLSQQERMLTGAVKRLRSTNQLKEGMERIIIDQLSLTHGVLKRARGNLEDVPLNGQ</sequence>
<feature type="compositionally biased region" description="Basic and acidic residues" evidence="8">
    <location>
        <begin position="687"/>
        <end position="701"/>
    </location>
</feature>
<feature type="region of interest" description="Disordered" evidence="8">
    <location>
        <begin position="2420"/>
        <end position="2440"/>
    </location>
</feature>
<gene>
    <name evidence="11" type="ORF">DPX16_5832</name>
</gene>
<evidence type="ECO:0000256" key="8">
    <source>
        <dbReference type="SAM" id="MobiDB-lite"/>
    </source>
</evidence>
<protein>
    <submittedName>
        <fullName evidence="11">CDK5 regulatory subunit-associated protein 2</fullName>
    </submittedName>
</protein>
<feature type="region of interest" description="Disordered" evidence="8">
    <location>
        <begin position="2321"/>
        <end position="2391"/>
    </location>
</feature>
<dbReference type="GO" id="GO:0007098">
    <property type="term" value="P:centrosome cycle"/>
    <property type="evidence" value="ECO:0007669"/>
    <property type="project" value="TreeGrafter"/>
</dbReference>
<feature type="coiled-coil region" evidence="7">
    <location>
        <begin position="1510"/>
        <end position="1537"/>
    </location>
</feature>
<dbReference type="GO" id="GO:0005794">
    <property type="term" value="C:Golgi apparatus"/>
    <property type="evidence" value="ECO:0007669"/>
    <property type="project" value="UniProtKB-SubCell"/>
</dbReference>
<keyword evidence="6" id="KW-0206">Cytoskeleton</keyword>
<evidence type="ECO:0000256" key="6">
    <source>
        <dbReference type="ARBA" id="ARBA00023212"/>
    </source>
</evidence>
<feature type="region of interest" description="Disordered" evidence="8">
    <location>
        <begin position="3018"/>
        <end position="3038"/>
    </location>
</feature>
<feature type="region of interest" description="Disordered" evidence="8">
    <location>
        <begin position="1540"/>
        <end position="1619"/>
    </location>
</feature>
<comment type="caution">
    <text evidence="11">The sequence shown here is derived from an EMBL/GenBank/DDBJ whole genome shotgun (WGS) entry which is preliminary data.</text>
</comment>
<feature type="domain" description="Centrosomin N-terminal motif 1" evidence="9">
    <location>
        <begin position="67"/>
        <end position="134"/>
    </location>
</feature>
<feature type="coiled-coil region" evidence="7">
    <location>
        <begin position="2263"/>
        <end position="2297"/>
    </location>
</feature>
<feature type="compositionally biased region" description="Low complexity" evidence="8">
    <location>
        <begin position="2361"/>
        <end position="2380"/>
    </location>
</feature>
<evidence type="ECO:0000256" key="4">
    <source>
        <dbReference type="ARBA" id="ARBA00022553"/>
    </source>
</evidence>
<evidence type="ECO:0000256" key="7">
    <source>
        <dbReference type="SAM" id="Coils"/>
    </source>
</evidence>
<feature type="region of interest" description="Disordered" evidence="8">
    <location>
        <begin position="1653"/>
        <end position="1682"/>
    </location>
</feature>
<feature type="coiled-coil region" evidence="7">
    <location>
        <begin position="2846"/>
        <end position="2901"/>
    </location>
</feature>
<evidence type="ECO:0000256" key="2">
    <source>
        <dbReference type="ARBA" id="ARBA00004555"/>
    </source>
</evidence>
<feature type="compositionally biased region" description="Low complexity" evidence="8">
    <location>
        <begin position="437"/>
        <end position="449"/>
    </location>
</feature>
<feature type="coiled-coil region" evidence="7">
    <location>
        <begin position="1198"/>
        <end position="1293"/>
    </location>
</feature>
<reference evidence="11 12" key="1">
    <citation type="submission" date="2018-10" db="EMBL/GenBank/DDBJ databases">
        <title>Genome assembly for a Yunnan-Guizhou Plateau 3E fish, Anabarilius grahami (Regan), and its evolutionary and genetic applications.</title>
        <authorList>
            <person name="Jiang W."/>
        </authorList>
    </citation>
    <scope>NUCLEOTIDE SEQUENCE [LARGE SCALE GENOMIC DNA]</scope>
    <source>
        <strain evidence="11">AG-KIZ</strain>
        <tissue evidence="11">Muscle</tissue>
    </source>
</reference>
<feature type="coiled-coil region" evidence="7">
    <location>
        <begin position="2776"/>
        <end position="2817"/>
    </location>
</feature>
<feature type="region of interest" description="Disordered" evidence="8">
    <location>
        <begin position="2930"/>
        <end position="2950"/>
    </location>
</feature>
<comment type="subcellular location">
    <subcellularLocation>
        <location evidence="1">Cytoplasm</location>
        <location evidence="1">Cytoskeleton</location>
    </subcellularLocation>
    <subcellularLocation>
        <location evidence="2">Golgi apparatus</location>
    </subcellularLocation>
</comment>
<feature type="coiled-coil region" evidence="7">
    <location>
        <begin position="814"/>
        <end position="1048"/>
    </location>
</feature>
<feature type="compositionally biased region" description="Basic and acidic residues" evidence="8">
    <location>
        <begin position="1542"/>
        <end position="1551"/>
    </location>
</feature>
<keyword evidence="12" id="KW-1185">Reference proteome</keyword>
<feature type="compositionally biased region" description="Polar residues" evidence="8">
    <location>
        <begin position="398"/>
        <end position="429"/>
    </location>
</feature>
<feature type="region of interest" description="Disordered" evidence="8">
    <location>
        <begin position="2750"/>
        <end position="2770"/>
    </location>
</feature>
<dbReference type="Proteomes" id="UP000281406">
    <property type="component" value="Unassembled WGS sequence"/>
</dbReference>
<feature type="region of interest" description="Disordered" evidence="8">
    <location>
        <begin position="678"/>
        <end position="701"/>
    </location>
</feature>
<accession>A0A3N0YV58</accession>
<feature type="region of interest" description="Disordered" evidence="8">
    <location>
        <begin position="398"/>
        <end position="467"/>
    </location>
</feature>
<feature type="compositionally biased region" description="Low complexity" evidence="8">
    <location>
        <begin position="2341"/>
        <end position="2352"/>
    </location>
</feature>
<keyword evidence="5" id="KW-0333">Golgi apparatus</keyword>
<feature type="domain" description="CDK5 regulatory subunit-associated protein 2/Myomegalin coiled coil" evidence="10">
    <location>
        <begin position="1338"/>
        <end position="1430"/>
    </location>
</feature>
<feature type="compositionally biased region" description="Low complexity" evidence="8">
    <location>
        <begin position="506"/>
        <end position="519"/>
    </location>
</feature>
<keyword evidence="4" id="KW-0597">Phosphoprotein</keyword>
<dbReference type="InterPro" id="IPR052593">
    <property type="entry name" value="MT-associated_AKAP9-binding"/>
</dbReference>
<evidence type="ECO:0000313" key="11">
    <source>
        <dbReference type="EMBL" id="ROL50073.1"/>
    </source>
</evidence>
<dbReference type="InterPro" id="IPR012943">
    <property type="entry name" value="Cnn_1N"/>
</dbReference>
<dbReference type="PANTHER" id="PTHR46501">
    <property type="entry name" value="MYOMEGALIN"/>
    <property type="match status" value="1"/>
</dbReference>
<feature type="compositionally biased region" description="Basic and acidic residues" evidence="8">
    <location>
        <begin position="2930"/>
        <end position="2944"/>
    </location>
</feature>
<feature type="compositionally biased region" description="Polar residues" evidence="8">
    <location>
        <begin position="2191"/>
        <end position="2204"/>
    </location>
</feature>
<evidence type="ECO:0000256" key="1">
    <source>
        <dbReference type="ARBA" id="ARBA00004245"/>
    </source>
</evidence>
<organism evidence="11 12">
    <name type="scientific">Anabarilius grahami</name>
    <name type="common">Kanglang fish</name>
    <name type="synonym">Barilius grahami</name>
    <dbReference type="NCBI Taxonomy" id="495550"/>
    <lineage>
        <taxon>Eukaryota</taxon>
        <taxon>Metazoa</taxon>
        <taxon>Chordata</taxon>
        <taxon>Craniata</taxon>
        <taxon>Vertebrata</taxon>
        <taxon>Euteleostomi</taxon>
        <taxon>Actinopterygii</taxon>
        <taxon>Neopterygii</taxon>
        <taxon>Teleostei</taxon>
        <taxon>Ostariophysi</taxon>
        <taxon>Cypriniformes</taxon>
        <taxon>Xenocyprididae</taxon>
        <taxon>Xenocypridinae</taxon>
        <taxon>Xenocypridinae incertae sedis</taxon>
        <taxon>Anabarilius</taxon>
    </lineage>
</organism>
<name>A0A3N0YV58_ANAGA</name>
<keyword evidence="7" id="KW-0175">Coiled coil</keyword>
<keyword evidence="3" id="KW-0963">Cytoplasm</keyword>
<feature type="coiled-coil region" evidence="7">
    <location>
        <begin position="1876"/>
        <end position="1934"/>
    </location>
</feature>
<evidence type="ECO:0000313" key="12">
    <source>
        <dbReference type="Proteomes" id="UP000281406"/>
    </source>
</evidence>
<feature type="region of interest" description="Disordered" evidence="8">
    <location>
        <begin position="2453"/>
        <end position="2473"/>
    </location>
</feature>
<feature type="compositionally biased region" description="Basic and acidic residues" evidence="8">
    <location>
        <begin position="1812"/>
        <end position="1824"/>
    </location>
</feature>
<feature type="coiled-coil region" evidence="7">
    <location>
        <begin position="2953"/>
        <end position="2980"/>
    </location>
</feature>
<feature type="region of interest" description="Disordered" evidence="8">
    <location>
        <begin position="2025"/>
        <end position="2052"/>
    </location>
</feature>
<feature type="compositionally biased region" description="Polar residues" evidence="8">
    <location>
        <begin position="201"/>
        <end position="214"/>
    </location>
</feature>
<evidence type="ECO:0000259" key="9">
    <source>
        <dbReference type="Pfam" id="PF07989"/>
    </source>
</evidence>
<feature type="region of interest" description="Disordered" evidence="8">
    <location>
        <begin position="1728"/>
        <end position="1840"/>
    </location>
</feature>
<dbReference type="EMBL" id="RJVU01023003">
    <property type="protein sequence ID" value="ROL50073.1"/>
    <property type="molecule type" value="Genomic_DNA"/>
</dbReference>
<feature type="coiled-coil region" evidence="7">
    <location>
        <begin position="1108"/>
        <end position="1152"/>
    </location>
</feature>
<feature type="compositionally biased region" description="Polar residues" evidence="8">
    <location>
        <begin position="1554"/>
        <end position="1566"/>
    </location>
</feature>
<dbReference type="Pfam" id="PF23246">
    <property type="entry name" value="CC_CDK5RAP2"/>
    <property type="match status" value="1"/>
</dbReference>
<dbReference type="GO" id="GO:0005813">
    <property type="term" value="C:centrosome"/>
    <property type="evidence" value="ECO:0007669"/>
    <property type="project" value="TreeGrafter"/>
</dbReference>
<dbReference type="PANTHER" id="PTHR46501:SF7">
    <property type="entry name" value="MYOMEGALIN ISOFORM X1"/>
    <property type="match status" value="1"/>
</dbReference>
<feature type="region of interest" description="Disordered" evidence="8">
    <location>
        <begin position="2639"/>
        <end position="2686"/>
    </location>
</feature>
<dbReference type="GO" id="GO:0060090">
    <property type="term" value="F:molecular adaptor activity"/>
    <property type="evidence" value="ECO:0007669"/>
    <property type="project" value="TreeGrafter"/>
</dbReference>
<feature type="compositionally biased region" description="Basic and acidic residues" evidence="8">
    <location>
        <begin position="1728"/>
        <end position="1765"/>
    </location>
</feature>
<evidence type="ECO:0000256" key="3">
    <source>
        <dbReference type="ARBA" id="ARBA00022490"/>
    </source>
</evidence>
<dbReference type="OrthoDB" id="10255000at2759"/>
<feature type="compositionally biased region" description="Basic and acidic residues" evidence="8">
    <location>
        <begin position="2643"/>
        <end position="2654"/>
    </location>
</feature>
<feature type="coiled-coil region" evidence="7">
    <location>
        <begin position="1414"/>
        <end position="1469"/>
    </location>
</feature>
<dbReference type="Pfam" id="PF07989">
    <property type="entry name" value="Cnn_1N"/>
    <property type="match status" value="1"/>
</dbReference>
<proteinExistence type="predicted"/>
<evidence type="ECO:0000256" key="5">
    <source>
        <dbReference type="ARBA" id="ARBA00023034"/>
    </source>
</evidence>
<evidence type="ECO:0000259" key="10">
    <source>
        <dbReference type="Pfam" id="PF23246"/>
    </source>
</evidence>
<feature type="region of interest" description="Disordered" evidence="8">
    <location>
        <begin position="500"/>
        <end position="527"/>
    </location>
</feature>